<dbReference type="PANTHER" id="PTHR11092">
    <property type="entry name" value="SUGAR NUCLEOTIDE EPIMERASE RELATED"/>
    <property type="match status" value="1"/>
</dbReference>
<dbReference type="EMBL" id="JAENII010000003">
    <property type="protein sequence ID" value="MBK1826486.1"/>
    <property type="molecule type" value="Genomic_DNA"/>
</dbReference>
<dbReference type="Pfam" id="PF08338">
    <property type="entry name" value="DUF1731"/>
    <property type="match status" value="1"/>
</dbReference>
<name>A0A934VEX6_9BACT</name>
<dbReference type="AlphaFoldDB" id="A0A934VEX6"/>
<proteinExistence type="inferred from homology"/>
<evidence type="ECO:0000313" key="4">
    <source>
        <dbReference type="EMBL" id="MBK1826486.1"/>
    </source>
</evidence>
<dbReference type="NCBIfam" id="TIGR01777">
    <property type="entry name" value="yfcH"/>
    <property type="match status" value="1"/>
</dbReference>
<accession>A0A934VEX6</accession>
<protein>
    <submittedName>
        <fullName evidence="4">TIGR01777 family oxidoreductase</fullName>
    </submittedName>
</protein>
<keyword evidence="5" id="KW-1185">Reference proteome</keyword>
<dbReference type="PANTHER" id="PTHR11092:SF0">
    <property type="entry name" value="EPIMERASE FAMILY PROTEIN SDR39U1"/>
    <property type="match status" value="1"/>
</dbReference>
<evidence type="ECO:0000256" key="1">
    <source>
        <dbReference type="ARBA" id="ARBA00009353"/>
    </source>
</evidence>
<evidence type="ECO:0000259" key="3">
    <source>
        <dbReference type="Pfam" id="PF08338"/>
    </source>
</evidence>
<dbReference type="InterPro" id="IPR010099">
    <property type="entry name" value="SDR39U1"/>
</dbReference>
<dbReference type="Gene3D" id="3.40.50.720">
    <property type="entry name" value="NAD(P)-binding Rossmann-like Domain"/>
    <property type="match status" value="1"/>
</dbReference>
<dbReference type="InterPro" id="IPR013549">
    <property type="entry name" value="DUF1731"/>
</dbReference>
<gene>
    <name evidence="4" type="ORF">JIN81_05615</name>
</gene>
<organism evidence="4 5">
    <name type="scientific">Haloferula rosea</name>
    <dbReference type="NCBI Taxonomy" id="490093"/>
    <lineage>
        <taxon>Bacteria</taxon>
        <taxon>Pseudomonadati</taxon>
        <taxon>Verrucomicrobiota</taxon>
        <taxon>Verrucomicrobiia</taxon>
        <taxon>Verrucomicrobiales</taxon>
        <taxon>Verrucomicrobiaceae</taxon>
        <taxon>Haloferula</taxon>
    </lineage>
</organism>
<dbReference type="InterPro" id="IPR036291">
    <property type="entry name" value="NAD(P)-bd_dom_sf"/>
</dbReference>
<sequence length="289" mass="31230">MGIVGASGFLGGALAELAHRRGWRVVGFSRKRREPGGPVDEWREWSDRPDLSRLTVLVNLAGESIAQRWTEGNREKFHASRVGVTNAVVKAMVEADHGPGMLINGSAVGIYGDRGDEELTEAAHPGEGYLADLCVEWEKAAQPLVERGVDVAWLRTGVVLGRGGDAWEQMRKVFSLGLGGKFGSGQQWMPWIHVEDLVGAMLHLAQNRVTGPVNGVAPEPERNGDFTKKLASALSRPAFFHAPGWGLKLGLGDFAGALLASQRALPDALLKSGFRFRYPSLDSALVELC</sequence>
<evidence type="ECO:0000259" key="2">
    <source>
        <dbReference type="Pfam" id="PF01370"/>
    </source>
</evidence>
<comment type="similarity">
    <text evidence="1">Belongs to the NAD(P)-dependent epimerase/dehydratase family. SDR39U1 subfamily.</text>
</comment>
<comment type="caution">
    <text evidence="4">The sequence shown here is derived from an EMBL/GenBank/DDBJ whole genome shotgun (WGS) entry which is preliminary data.</text>
</comment>
<feature type="domain" description="NAD-dependent epimerase/dehydratase" evidence="2">
    <location>
        <begin position="3"/>
        <end position="213"/>
    </location>
</feature>
<dbReference type="InterPro" id="IPR001509">
    <property type="entry name" value="Epimerase_deHydtase"/>
</dbReference>
<feature type="domain" description="DUF1731" evidence="3">
    <location>
        <begin position="242"/>
        <end position="287"/>
    </location>
</feature>
<dbReference type="SUPFAM" id="SSF51735">
    <property type="entry name" value="NAD(P)-binding Rossmann-fold domains"/>
    <property type="match status" value="1"/>
</dbReference>
<dbReference type="Proteomes" id="UP000658278">
    <property type="component" value="Unassembled WGS sequence"/>
</dbReference>
<reference evidence="4" key="1">
    <citation type="submission" date="2021-01" db="EMBL/GenBank/DDBJ databases">
        <title>Modified the classification status of verrucomicrobia.</title>
        <authorList>
            <person name="Feng X."/>
        </authorList>
    </citation>
    <scope>NUCLEOTIDE SEQUENCE</scope>
    <source>
        <strain evidence="4">KCTC 22201</strain>
    </source>
</reference>
<dbReference type="Pfam" id="PF01370">
    <property type="entry name" value="Epimerase"/>
    <property type="match status" value="1"/>
</dbReference>
<evidence type="ECO:0000313" key="5">
    <source>
        <dbReference type="Proteomes" id="UP000658278"/>
    </source>
</evidence>